<reference evidence="2" key="2">
    <citation type="submission" date="2023-06" db="EMBL/GenBank/DDBJ databases">
        <authorList>
            <consortium name="Lawrence Berkeley National Laboratory"/>
            <person name="Haridas S."/>
            <person name="Hensen N."/>
            <person name="Bonometti L."/>
            <person name="Westerberg I."/>
            <person name="Brannstrom I.O."/>
            <person name="Guillou S."/>
            <person name="Cros-Aarteil S."/>
            <person name="Calhoun S."/>
            <person name="Kuo A."/>
            <person name="Mondo S."/>
            <person name="Pangilinan J."/>
            <person name="Riley R."/>
            <person name="Labutti K."/>
            <person name="Andreopoulos B."/>
            <person name="Lipzen A."/>
            <person name="Chen C."/>
            <person name="Yanf M."/>
            <person name="Daum C."/>
            <person name="Ng V."/>
            <person name="Clum A."/>
            <person name="Steindorff A."/>
            <person name="Ohm R."/>
            <person name="Martin F."/>
            <person name="Silar P."/>
            <person name="Natvig D."/>
            <person name="Lalanne C."/>
            <person name="Gautier V."/>
            <person name="Ament-Velasquez S.L."/>
            <person name="Kruys A."/>
            <person name="Hutchinson M.I."/>
            <person name="Powell A.J."/>
            <person name="Barry K."/>
            <person name="Miller A.N."/>
            <person name="Grigoriev I.V."/>
            <person name="Debuchy R."/>
            <person name="Gladieux P."/>
            <person name="Thoren M.H."/>
            <person name="Johannesson H."/>
        </authorList>
    </citation>
    <scope>NUCLEOTIDE SEQUENCE</scope>
    <source>
        <strain evidence="2">CBS 958.72</strain>
    </source>
</reference>
<evidence type="ECO:0000313" key="3">
    <source>
        <dbReference type="Proteomes" id="UP001287356"/>
    </source>
</evidence>
<dbReference type="AlphaFoldDB" id="A0AAE0KIJ1"/>
<dbReference type="Proteomes" id="UP001287356">
    <property type="component" value="Unassembled WGS sequence"/>
</dbReference>
<keyword evidence="3" id="KW-1185">Reference proteome</keyword>
<reference evidence="2" key="1">
    <citation type="journal article" date="2023" name="Mol. Phylogenet. Evol.">
        <title>Genome-scale phylogeny and comparative genomics of the fungal order Sordariales.</title>
        <authorList>
            <person name="Hensen N."/>
            <person name="Bonometti L."/>
            <person name="Westerberg I."/>
            <person name="Brannstrom I.O."/>
            <person name="Guillou S."/>
            <person name="Cros-Aarteil S."/>
            <person name="Calhoun S."/>
            <person name="Haridas S."/>
            <person name="Kuo A."/>
            <person name="Mondo S."/>
            <person name="Pangilinan J."/>
            <person name="Riley R."/>
            <person name="LaButti K."/>
            <person name="Andreopoulos B."/>
            <person name="Lipzen A."/>
            <person name="Chen C."/>
            <person name="Yan M."/>
            <person name="Daum C."/>
            <person name="Ng V."/>
            <person name="Clum A."/>
            <person name="Steindorff A."/>
            <person name="Ohm R.A."/>
            <person name="Martin F."/>
            <person name="Silar P."/>
            <person name="Natvig D.O."/>
            <person name="Lalanne C."/>
            <person name="Gautier V."/>
            <person name="Ament-Velasquez S.L."/>
            <person name="Kruys A."/>
            <person name="Hutchinson M.I."/>
            <person name="Powell A.J."/>
            <person name="Barry K."/>
            <person name="Miller A.N."/>
            <person name="Grigoriev I.V."/>
            <person name="Debuchy R."/>
            <person name="Gladieux P."/>
            <person name="Hiltunen Thoren M."/>
            <person name="Johannesson H."/>
        </authorList>
    </citation>
    <scope>NUCLEOTIDE SEQUENCE</scope>
    <source>
        <strain evidence="2">CBS 958.72</strain>
    </source>
</reference>
<dbReference type="EMBL" id="JAULSN010000003">
    <property type="protein sequence ID" value="KAK3377373.1"/>
    <property type="molecule type" value="Genomic_DNA"/>
</dbReference>
<evidence type="ECO:0000313" key="2">
    <source>
        <dbReference type="EMBL" id="KAK3377373.1"/>
    </source>
</evidence>
<proteinExistence type="predicted"/>
<gene>
    <name evidence="2" type="ORF">B0T24DRAFT_678209</name>
</gene>
<sequence length="111" mass="12010">MCFKAGTLKLFQELAPSLDQDRQYQNGEHIMCEFAAGTTFCLFLQGTGFRAPGRSIGPLIDALVDHNCDTCGSVPIFFPSRNNDPSSGILTSNAVFDPEGCTSNDQVARIC</sequence>
<organism evidence="2 3">
    <name type="scientific">Lasiosphaeria ovina</name>
    <dbReference type="NCBI Taxonomy" id="92902"/>
    <lineage>
        <taxon>Eukaryota</taxon>
        <taxon>Fungi</taxon>
        <taxon>Dikarya</taxon>
        <taxon>Ascomycota</taxon>
        <taxon>Pezizomycotina</taxon>
        <taxon>Sordariomycetes</taxon>
        <taxon>Sordariomycetidae</taxon>
        <taxon>Sordariales</taxon>
        <taxon>Lasiosphaeriaceae</taxon>
        <taxon>Lasiosphaeria</taxon>
    </lineage>
</organism>
<dbReference type="GO" id="GO:0005576">
    <property type="term" value="C:extracellular region"/>
    <property type="evidence" value="ECO:0007669"/>
    <property type="project" value="InterPro"/>
</dbReference>
<dbReference type="InterPro" id="IPR015131">
    <property type="entry name" value="Killer_tox_Kp4"/>
</dbReference>
<evidence type="ECO:0000259" key="1">
    <source>
        <dbReference type="Pfam" id="PF09044"/>
    </source>
</evidence>
<protein>
    <recommendedName>
        <fullName evidence="1">Killer toxin Kp4 domain-containing protein</fullName>
    </recommendedName>
</protein>
<accession>A0AAE0KIJ1</accession>
<dbReference type="Pfam" id="PF09044">
    <property type="entry name" value="Kp4"/>
    <property type="match status" value="1"/>
</dbReference>
<name>A0AAE0KIJ1_9PEZI</name>
<dbReference type="SUPFAM" id="SSF55221">
    <property type="entry name" value="Yeast killer toxins"/>
    <property type="match status" value="1"/>
</dbReference>
<feature type="domain" description="Killer toxin Kp4" evidence="1">
    <location>
        <begin position="6"/>
        <end position="95"/>
    </location>
</feature>
<dbReference type="Gene3D" id="3.30.430.10">
    <property type="entry name" value="Killer Toxin P4, subunit A"/>
    <property type="match status" value="1"/>
</dbReference>
<dbReference type="InterPro" id="IPR011329">
    <property type="entry name" value="Killer_tox_Kp4/SMK"/>
</dbReference>
<comment type="caution">
    <text evidence="2">The sequence shown here is derived from an EMBL/GenBank/DDBJ whole genome shotgun (WGS) entry which is preliminary data.</text>
</comment>